<reference evidence="1 2" key="1">
    <citation type="journal article" date="2019" name="Sci. Rep.">
        <title>Orb-weaving spider Araneus ventricosus genome elucidates the spidroin gene catalogue.</title>
        <authorList>
            <person name="Kono N."/>
            <person name="Nakamura H."/>
            <person name="Ohtoshi R."/>
            <person name="Moran D.A.P."/>
            <person name="Shinohara A."/>
            <person name="Yoshida Y."/>
            <person name="Fujiwara M."/>
            <person name="Mori M."/>
            <person name="Tomita M."/>
            <person name="Arakawa K."/>
        </authorList>
    </citation>
    <scope>NUCLEOTIDE SEQUENCE [LARGE SCALE GENOMIC DNA]</scope>
</reference>
<dbReference type="EMBL" id="BGPR01037066">
    <property type="protein sequence ID" value="GBO12573.1"/>
    <property type="molecule type" value="Genomic_DNA"/>
</dbReference>
<dbReference type="Proteomes" id="UP000499080">
    <property type="component" value="Unassembled WGS sequence"/>
</dbReference>
<evidence type="ECO:0000313" key="2">
    <source>
        <dbReference type="Proteomes" id="UP000499080"/>
    </source>
</evidence>
<comment type="caution">
    <text evidence="1">The sequence shown here is derived from an EMBL/GenBank/DDBJ whole genome shotgun (WGS) entry which is preliminary data.</text>
</comment>
<evidence type="ECO:0000313" key="1">
    <source>
        <dbReference type="EMBL" id="GBO12573.1"/>
    </source>
</evidence>
<feature type="non-terminal residue" evidence="1">
    <location>
        <position position="176"/>
    </location>
</feature>
<protein>
    <submittedName>
        <fullName evidence="1">Uncharacterized protein</fullName>
    </submittedName>
</protein>
<keyword evidence="2" id="KW-1185">Reference proteome</keyword>
<sequence>MNTLSPEMQNTWVPTLTLYAQDDKSVNPSSINFLTDTLRAPCAKLQHLMHFSHQSLSTERENQSSNEMMLQMQTTVESSEIENQEDQIDFAGSSASASCMSQSVPENFIIDHKVKGTQNKASNAPADLFIKRGKSSTGNFFSEDFESVIEASLQDAHSSKKQAMNDENYNNLHALL</sequence>
<organism evidence="1 2">
    <name type="scientific">Araneus ventricosus</name>
    <name type="common">Orbweaver spider</name>
    <name type="synonym">Epeira ventricosa</name>
    <dbReference type="NCBI Taxonomy" id="182803"/>
    <lineage>
        <taxon>Eukaryota</taxon>
        <taxon>Metazoa</taxon>
        <taxon>Ecdysozoa</taxon>
        <taxon>Arthropoda</taxon>
        <taxon>Chelicerata</taxon>
        <taxon>Arachnida</taxon>
        <taxon>Araneae</taxon>
        <taxon>Araneomorphae</taxon>
        <taxon>Entelegynae</taxon>
        <taxon>Araneoidea</taxon>
        <taxon>Araneidae</taxon>
        <taxon>Araneus</taxon>
    </lineage>
</organism>
<gene>
    <name evidence="1" type="ORF">AVEN_21144_1</name>
</gene>
<name>A0A4Y2UIY0_ARAVE</name>
<proteinExistence type="predicted"/>
<dbReference type="AlphaFoldDB" id="A0A4Y2UIY0"/>
<accession>A0A4Y2UIY0</accession>